<dbReference type="EMBL" id="MBFT01000525">
    <property type="protein sequence ID" value="PVU89731.1"/>
    <property type="molecule type" value="Genomic_DNA"/>
</dbReference>
<name>A0A2T9YBN0_9FUNG</name>
<organism evidence="1 3">
    <name type="scientific">Furculomyces boomerangus</name>
    <dbReference type="NCBI Taxonomy" id="61424"/>
    <lineage>
        <taxon>Eukaryota</taxon>
        <taxon>Fungi</taxon>
        <taxon>Fungi incertae sedis</taxon>
        <taxon>Zoopagomycota</taxon>
        <taxon>Kickxellomycotina</taxon>
        <taxon>Harpellomycetes</taxon>
        <taxon>Harpellales</taxon>
        <taxon>Harpellaceae</taxon>
        <taxon>Furculomyces</taxon>
    </lineage>
</organism>
<dbReference type="GO" id="GO:0043022">
    <property type="term" value="F:ribosome binding"/>
    <property type="evidence" value="ECO:0007669"/>
    <property type="project" value="InterPro"/>
</dbReference>
<evidence type="ECO:0000313" key="2">
    <source>
        <dbReference type="EMBL" id="PVU99728.1"/>
    </source>
</evidence>
<dbReference type="InterPro" id="IPR037653">
    <property type="entry name" value="Cbp6"/>
</dbReference>
<dbReference type="EMBL" id="MBFT01000022">
    <property type="protein sequence ID" value="PVU99728.1"/>
    <property type="molecule type" value="Genomic_DNA"/>
</dbReference>
<dbReference type="Proteomes" id="UP000245699">
    <property type="component" value="Unassembled WGS sequence"/>
</dbReference>
<comment type="caution">
    <text evidence="1">The sequence shown here is derived from an EMBL/GenBank/DDBJ whole genome shotgun (WGS) entry which is preliminary data.</text>
</comment>
<dbReference type="PANTHER" id="PTHR28250">
    <property type="entry name" value="CYTOCHROME B PRE-MRNA-PROCESSING PROTEIN 6"/>
    <property type="match status" value="1"/>
</dbReference>
<dbReference type="GO" id="GO:0034551">
    <property type="term" value="P:mitochondrial respiratory chain complex III assembly"/>
    <property type="evidence" value="ECO:0007669"/>
    <property type="project" value="TreeGrafter"/>
</dbReference>
<dbReference type="GO" id="GO:0061671">
    <property type="term" value="C:Cbp3p-Cbp6 complex"/>
    <property type="evidence" value="ECO:0007669"/>
    <property type="project" value="InterPro"/>
</dbReference>
<dbReference type="AlphaFoldDB" id="A0A2T9YBN0"/>
<evidence type="ECO:0000313" key="1">
    <source>
        <dbReference type="EMBL" id="PVU89731.1"/>
    </source>
</evidence>
<sequence length="126" mass="14605">MSSSLNELRILQNGYKQIIKKWPIDKLRPTHCMSLSLQAYSDEQFSNLENLAAPEIESRVKETKNQLLFLQKIFNNEAQKSFTISEKMLSPVSDPKYYSKILTHIEDVSAGKGRRPGNWLVRYLTK</sequence>
<proteinExistence type="predicted"/>
<dbReference type="OrthoDB" id="2107880at2759"/>
<evidence type="ECO:0000313" key="3">
    <source>
        <dbReference type="Proteomes" id="UP000245699"/>
    </source>
</evidence>
<dbReference type="STRING" id="61424.A0A2T9YBN0"/>
<accession>A0A2T9YBN0</accession>
<dbReference type="PANTHER" id="PTHR28250:SF1">
    <property type="entry name" value="CYTOCHROME B PRE-MRNA-PROCESSING PROTEIN 6"/>
    <property type="match status" value="1"/>
</dbReference>
<protein>
    <submittedName>
        <fullName evidence="1">Uncharacterized protein</fullName>
    </submittedName>
</protein>
<dbReference type="Pfam" id="PF20180">
    <property type="entry name" value="UQCC2_CBP6"/>
    <property type="match status" value="1"/>
</dbReference>
<keyword evidence="3" id="KW-1185">Reference proteome</keyword>
<gene>
    <name evidence="2" type="ORF">BB559_000473</name>
    <name evidence="1" type="ORF">BB559_004974</name>
</gene>
<reference evidence="1 3" key="1">
    <citation type="journal article" date="2018" name="MBio">
        <title>Comparative Genomics Reveals the Core Gene Toolbox for the Fungus-Insect Symbiosis.</title>
        <authorList>
            <person name="Wang Y."/>
            <person name="Stata M."/>
            <person name="Wang W."/>
            <person name="Stajich J.E."/>
            <person name="White M.M."/>
            <person name="Moncalvo J.M."/>
        </authorList>
    </citation>
    <scope>NUCLEOTIDE SEQUENCE [LARGE SCALE GENOMIC DNA]</scope>
    <source>
        <strain evidence="1 3">AUS-77-4</strain>
    </source>
</reference>